<name>A0ABW0U238_9BACL</name>
<proteinExistence type="predicted"/>
<feature type="domain" description="SLH" evidence="3">
    <location>
        <begin position="31"/>
        <end position="94"/>
    </location>
</feature>
<feature type="domain" description="SLH" evidence="3">
    <location>
        <begin position="147"/>
        <end position="210"/>
    </location>
</feature>
<dbReference type="InterPro" id="IPR001119">
    <property type="entry name" value="SLH_dom"/>
</dbReference>
<dbReference type="PROSITE" id="PS51272">
    <property type="entry name" value="SLH"/>
    <property type="match status" value="3"/>
</dbReference>
<dbReference type="Gene3D" id="2.60.40.1220">
    <property type="match status" value="1"/>
</dbReference>
<keyword evidence="1 2" id="KW-0732">Signal</keyword>
<keyword evidence="5" id="KW-1185">Reference proteome</keyword>
<gene>
    <name evidence="4" type="ORF">ACFPTP_16435</name>
</gene>
<evidence type="ECO:0000256" key="1">
    <source>
        <dbReference type="ARBA" id="ARBA00022729"/>
    </source>
</evidence>
<feature type="domain" description="SLH" evidence="3">
    <location>
        <begin position="95"/>
        <end position="146"/>
    </location>
</feature>
<protein>
    <submittedName>
        <fullName evidence="4">S-layer homology domain-containing protein</fullName>
    </submittedName>
</protein>
<evidence type="ECO:0000313" key="5">
    <source>
        <dbReference type="Proteomes" id="UP001596071"/>
    </source>
</evidence>
<dbReference type="Proteomes" id="UP001596071">
    <property type="component" value="Unassembled WGS sequence"/>
</dbReference>
<dbReference type="EMBL" id="JBHSNP010000029">
    <property type="protein sequence ID" value="MFC5604825.1"/>
    <property type="molecule type" value="Genomic_DNA"/>
</dbReference>
<evidence type="ECO:0000256" key="2">
    <source>
        <dbReference type="SAM" id="SignalP"/>
    </source>
</evidence>
<dbReference type="RefSeq" id="WP_381447038.1">
    <property type="nucleotide sequence ID" value="NZ_JBHSNP010000029.1"/>
</dbReference>
<feature type="signal peptide" evidence="2">
    <location>
        <begin position="1"/>
        <end position="31"/>
    </location>
</feature>
<comment type="caution">
    <text evidence="4">The sequence shown here is derived from an EMBL/GenBank/DDBJ whole genome shotgun (WGS) entry which is preliminary data.</text>
</comment>
<feature type="chain" id="PRO_5046203992" evidence="2">
    <location>
        <begin position="32"/>
        <end position="941"/>
    </location>
</feature>
<reference evidence="5" key="1">
    <citation type="journal article" date="2019" name="Int. J. Syst. Evol. Microbiol.">
        <title>The Global Catalogue of Microorganisms (GCM) 10K type strain sequencing project: providing services to taxonomists for standard genome sequencing and annotation.</title>
        <authorList>
            <consortium name="The Broad Institute Genomics Platform"/>
            <consortium name="The Broad Institute Genome Sequencing Center for Infectious Disease"/>
            <person name="Wu L."/>
            <person name="Ma J."/>
        </authorList>
    </citation>
    <scope>NUCLEOTIDE SEQUENCE [LARGE SCALE GENOMIC DNA]</scope>
    <source>
        <strain evidence="5">KACC 11299</strain>
    </source>
</reference>
<evidence type="ECO:0000259" key="3">
    <source>
        <dbReference type="PROSITE" id="PS51272"/>
    </source>
</evidence>
<evidence type="ECO:0000313" key="4">
    <source>
        <dbReference type="EMBL" id="MFC5604825.1"/>
    </source>
</evidence>
<accession>A0ABW0U238</accession>
<dbReference type="Pfam" id="PF00395">
    <property type="entry name" value="SLH"/>
    <property type="match status" value="3"/>
</dbReference>
<organism evidence="4 5">
    <name type="scientific">Sporosarcina koreensis</name>
    <dbReference type="NCBI Taxonomy" id="334735"/>
    <lineage>
        <taxon>Bacteria</taxon>
        <taxon>Bacillati</taxon>
        <taxon>Bacillota</taxon>
        <taxon>Bacilli</taxon>
        <taxon>Bacillales</taxon>
        <taxon>Caryophanaceae</taxon>
        <taxon>Sporosarcina</taxon>
    </lineage>
</organism>
<sequence>MAHQPKAYKKFVASAATATLVATAIVPVASAATASDFTDVNSNYKDAVTYLVEQGITNGKTATTFGTTQNITRGDAAVFIARALKLDVDGAKDQGFTDLNNRVKNAVNAIVEAKIAGGKSDTKFDPDANITRQEMAKMLANAYGLTAKENANFKDVNSNWIGYVSALKEAGITLGKTETTFAPTANLTRGEFALFMYRAEGAPAVGVVALSSVKAINAKTIELTFNKAVETDKAAVELLRDSFKQNVTLKWADDKKSVQLIGAGNFQAGDYTVNVTGLGDKTLTGSVKIEAQKVSSIQILSDVAVLSANPDGGLIDNETATVGYVVKDQYGTDITKTTDLTTNDSTNVKINTKGTVDLTGLKGKRIGDLVPVVLVHAQSGTTTSATLKLSAAATVADISVDGVYNAKGEKVDLKDNTVASDVYLVVNLKDQYGNAIAPANSSDTATGVIVTNTNPLVAKLVDDKVTTATIDGKNKFVVKFGKLNSDTEFKGGSAELLFILTMNGKTFNHTVNVVETKTTDAVSLGQPQYAVVGEAVKLPITVLDKEGNVITDKDLLTHATKGIKVNGSPATKANIEVKDGQVYYNLGNPTVAANSYATATVTTSTNKVSTITYKVNEAAKPVAVRGLKKALVVKSGSSTVIDFAKVNVEDQYGRTMTALPNGYSVEVENIASSANQVVTVTDNKTVVAGDKNGAATLTIYLKDASGKVANSAVEQQVRVTDGKEYSDYEVAQVGKVQVGAAKAFTVNGILGNGKVKLDTTEYTAEVIGAKTANADGGKITVTALDEEGKLNDKELTLRVTINATGKVIEQKFIASKAPKTVQDFFFTTESVDFDDAEAITDALVAGDTFTIASEIVDEDGDALALYVATTDQYDNDALVKADAASPVVTIVPTKASDVSITGNGTSGAKAVLATGVNQTVLTVKVKIGDATKELKVTLKKN</sequence>
<dbReference type="InterPro" id="IPR014755">
    <property type="entry name" value="Cu-Rt/internalin_Ig-like"/>
</dbReference>